<evidence type="ECO:0000313" key="11">
    <source>
        <dbReference type="Proteomes" id="UP000290572"/>
    </source>
</evidence>
<keyword evidence="2 8" id="KW-0812">Transmembrane</keyword>
<dbReference type="EMBL" id="QBIY01011112">
    <property type="protein sequence ID" value="RXN35547.1"/>
    <property type="molecule type" value="Genomic_DNA"/>
</dbReference>
<evidence type="ECO:0000256" key="4">
    <source>
        <dbReference type="ARBA" id="ARBA00022989"/>
    </source>
</evidence>
<evidence type="ECO:0000256" key="3">
    <source>
        <dbReference type="ARBA" id="ARBA00022729"/>
    </source>
</evidence>
<reference evidence="10 11" key="1">
    <citation type="submission" date="2018-03" db="EMBL/GenBank/DDBJ databases">
        <title>Draft genome sequence of Rohu Carp (Labeo rohita).</title>
        <authorList>
            <person name="Das P."/>
            <person name="Kushwaha B."/>
            <person name="Joshi C.G."/>
            <person name="Kumar D."/>
            <person name="Nagpure N.S."/>
            <person name="Sahoo L."/>
            <person name="Das S.P."/>
            <person name="Bit A."/>
            <person name="Patnaik S."/>
            <person name="Meher P.K."/>
            <person name="Jayasankar P."/>
            <person name="Koringa P.G."/>
            <person name="Patel N.V."/>
            <person name="Hinsu A.T."/>
            <person name="Kumar R."/>
            <person name="Pandey M."/>
            <person name="Agarwal S."/>
            <person name="Srivastava S."/>
            <person name="Singh M."/>
            <person name="Iquebal M.A."/>
            <person name="Jaiswal S."/>
            <person name="Angadi U.B."/>
            <person name="Kumar N."/>
            <person name="Raza M."/>
            <person name="Shah T.M."/>
            <person name="Rai A."/>
            <person name="Jena J.K."/>
        </authorList>
    </citation>
    <scope>NUCLEOTIDE SEQUENCE [LARGE SCALE GENOMIC DNA]</scope>
    <source>
        <strain evidence="10">DASCIFA01</strain>
        <tissue evidence="10">Testis</tissue>
    </source>
</reference>
<sequence>MNSNIQTRPPEGLKAQPEEGRICLTWYPPFLKISQYLKYQIRYQRQGETEWKDFTTLSSKTSTCMDVQRGSQYTIQVRARTNGSVYSGDWSDWSKPLTVLLPLGKEWIFIVCIPVALLIIASAMIFFFSRYFRKVKKSLWPSVPNLNKVLESFLTDISGSHWEPTFNIKQCDDDTTTSVLEILPEKETSVKSCKKSACLSIPDCGFLAGVKNRENFREELEMAQDYVILNNDTIPCFTGNDYVYRDAALSHLAKEKLHCCPSTCPTNFQERSTNILNHSYLLLAEQSDFEEYHSACRQYTNMEITAVAFEASGE</sequence>
<dbReference type="Pfam" id="PF00041">
    <property type="entry name" value="fn3"/>
    <property type="match status" value="1"/>
</dbReference>
<dbReference type="Gene3D" id="2.60.40.10">
    <property type="entry name" value="Immunoglobulins"/>
    <property type="match status" value="1"/>
</dbReference>
<evidence type="ECO:0000259" key="9">
    <source>
        <dbReference type="PROSITE" id="PS50853"/>
    </source>
</evidence>
<evidence type="ECO:0000256" key="5">
    <source>
        <dbReference type="ARBA" id="ARBA00023136"/>
    </source>
</evidence>
<comment type="subcellular location">
    <subcellularLocation>
        <location evidence="1">Membrane</location>
        <topology evidence="1">Single-pass type I membrane protein</topology>
    </subcellularLocation>
</comment>
<dbReference type="PANTHER" id="PTHR23037">
    <property type="entry name" value="CYTOKINE RECEPTOR"/>
    <property type="match status" value="1"/>
</dbReference>
<dbReference type="AlphaFoldDB" id="A0A498NVR1"/>
<dbReference type="PROSITE" id="PS50853">
    <property type="entry name" value="FN3"/>
    <property type="match status" value="1"/>
</dbReference>
<comment type="caution">
    <text evidence="10">The sequence shown here is derived from an EMBL/GenBank/DDBJ whole genome shotgun (WGS) entry which is preliminary data.</text>
</comment>
<evidence type="ECO:0000256" key="1">
    <source>
        <dbReference type="ARBA" id="ARBA00004479"/>
    </source>
</evidence>
<keyword evidence="5 8" id="KW-0472">Membrane</keyword>
<keyword evidence="3" id="KW-0732">Signal</keyword>
<evidence type="ECO:0000256" key="2">
    <source>
        <dbReference type="ARBA" id="ARBA00022692"/>
    </source>
</evidence>
<dbReference type="SUPFAM" id="SSF49265">
    <property type="entry name" value="Fibronectin type III"/>
    <property type="match status" value="1"/>
</dbReference>
<name>A0A498NVR1_LABRO</name>
<dbReference type="CDD" id="cd00063">
    <property type="entry name" value="FN3"/>
    <property type="match status" value="1"/>
</dbReference>
<dbReference type="InterPro" id="IPR003961">
    <property type="entry name" value="FN3_dom"/>
</dbReference>
<gene>
    <name evidence="10" type="ORF">ROHU_003705</name>
</gene>
<organism evidence="10 11">
    <name type="scientific">Labeo rohita</name>
    <name type="common">Indian major carp</name>
    <name type="synonym">Cyprinus rohita</name>
    <dbReference type="NCBI Taxonomy" id="84645"/>
    <lineage>
        <taxon>Eukaryota</taxon>
        <taxon>Metazoa</taxon>
        <taxon>Chordata</taxon>
        <taxon>Craniata</taxon>
        <taxon>Vertebrata</taxon>
        <taxon>Euteleostomi</taxon>
        <taxon>Actinopterygii</taxon>
        <taxon>Neopterygii</taxon>
        <taxon>Teleostei</taxon>
        <taxon>Ostariophysi</taxon>
        <taxon>Cypriniformes</taxon>
        <taxon>Cyprinidae</taxon>
        <taxon>Labeoninae</taxon>
        <taxon>Labeonini</taxon>
        <taxon>Labeo</taxon>
    </lineage>
</organism>
<keyword evidence="11" id="KW-1185">Reference proteome</keyword>
<dbReference type="Proteomes" id="UP000290572">
    <property type="component" value="Unassembled WGS sequence"/>
</dbReference>
<evidence type="ECO:0000313" key="10">
    <source>
        <dbReference type="EMBL" id="RXN35547.1"/>
    </source>
</evidence>
<dbReference type="InterPro" id="IPR036116">
    <property type="entry name" value="FN3_sf"/>
</dbReference>
<evidence type="ECO:0000256" key="6">
    <source>
        <dbReference type="ARBA" id="ARBA00023170"/>
    </source>
</evidence>
<accession>A0A498NVR1</accession>
<evidence type="ECO:0000256" key="8">
    <source>
        <dbReference type="SAM" id="Phobius"/>
    </source>
</evidence>
<feature type="transmembrane region" description="Helical" evidence="8">
    <location>
        <begin position="107"/>
        <end position="128"/>
    </location>
</feature>
<keyword evidence="7" id="KW-0325">Glycoprotein</keyword>
<dbReference type="STRING" id="84645.A0A498NVR1"/>
<feature type="domain" description="Fibronectin type-III" evidence="9">
    <location>
        <begin position="9"/>
        <end position="102"/>
    </location>
</feature>
<dbReference type="PANTHER" id="PTHR23037:SF34">
    <property type="entry name" value="THROMBOPOIETIN RECEPTOR ISOFORM X1"/>
    <property type="match status" value="1"/>
</dbReference>
<proteinExistence type="predicted"/>
<dbReference type="InterPro" id="IPR013783">
    <property type="entry name" value="Ig-like_fold"/>
</dbReference>
<dbReference type="GO" id="GO:0009897">
    <property type="term" value="C:external side of plasma membrane"/>
    <property type="evidence" value="ECO:0007669"/>
    <property type="project" value="TreeGrafter"/>
</dbReference>
<dbReference type="GO" id="GO:0004896">
    <property type="term" value="F:cytokine receptor activity"/>
    <property type="evidence" value="ECO:0007669"/>
    <property type="project" value="TreeGrafter"/>
</dbReference>
<keyword evidence="4 8" id="KW-1133">Transmembrane helix</keyword>
<keyword evidence="6 10" id="KW-0675">Receptor</keyword>
<protein>
    <submittedName>
        <fullName evidence="10">Thrombopoietin receptor-like protein</fullName>
    </submittedName>
</protein>
<evidence type="ECO:0000256" key="7">
    <source>
        <dbReference type="ARBA" id="ARBA00023180"/>
    </source>
</evidence>